<dbReference type="InterPro" id="IPR014881">
    <property type="entry name" value="NOB1_Zn-bd"/>
</dbReference>
<accession>A0A6J3JT76</accession>
<feature type="compositionally biased region" description="Acidic residues" evidence="10">
    <location>
        <begin position="277"/>
        <end position="291"/>
    </location>
</feature>
<evidence type="ECO:0000259" key="11">
    <source>
        <dbReference type="Pfam" id="PF08772"/>
    </source>
</evidence>
<evidence type="ECO:0000256" key="1">
    <source>
        <dbReference type="ARBA" id="ARBA00004123"/>
    </source>
</evidence>
<feature type="binding site" evidence="9">
    <location>
        <position position="371"/>
    </location>
    <ligand>
        <name>Zn(2+)</name>
        <dbReference type="ChEBI" id="CHEBI:29105"/>
    </ligand>
</feature>
<feature type="domain" description="Ribonuclease PIN" evidence="12">
    <location>
        <begin position="10"/>
        <end position="96"/>
    </location>
</feature>
<gene>
    <name evidence="14" type="primary">LOC117230275</name>
</gene>
<evidence type="ECO:0000256" key="10">
    <source>
        <dbReference type="SAM" id="MobiDB-lite"/>
    </source>
</evidence>
<evidence type="ECO:0000256" key="7">
    <source>
        <dbReference type="ARBA" id="ARBA00023242"/>
    </source>
</evidence>
<keyword evidence="3" id="KW-0540">Nuclease</keyword>
<evidence type="ECO:0000256" key="3">
    <source>
        <dbReference type="ARBA" id="ARBA00022722"/>
    </source>
</evidence>
<keyword evidence="4 8" id="KW-0479">Metal-binding</keyword>
<feature type="domain" description="Nin one binding (NOB1) Zn-ribbon-like" evidence="11">
    <location>
        <begin position="346"/>
        <end position="417"/>
    </location>
</feature>
<evidence type="ECO:0000256" key="8">
    <source>
        <dbReference type="PIRNR" id="PIRNR037125"/>
    </source>
</evidence>
<dbReference type="PIRSF" id="PIRSF037125">
    <property type="entry name" value="D-site_20S_pre-rRNA_nuclease"/>
    <property type="match status" value="1"/>
</dbReference>
<dbReference type="Gene3D" id="6.20.210.10">
    <property type="entry name" value="Nin one binding (NOB1), Zn-ribbon-like"/>
    <property type="match status" value="1"/>
</dbReference>
<evidence type="ECO:0000313" key="13">
    <source>
        <dbReference type="Proteomes" id="UP000504631"/>
    </source>
</evidence>
<proteinExistence type="inferred from homology"/>
<comment type="subcellular location">
    <subcellularLocation>
        <location evidence="1 8">Nucleus</location>
    </subcellularLocation>
</comment>
<comment type="function">
    <text evidence="8">May play a role in mRNA degradation.</text>
</comment>
<dbReference type="Pfam" id="PF08772">
    <property type="entry name" value="Zn_ribbon_NOB1"/>
    <property type="match status" value="1"/>
</dbReference>
<comment type="similarity">
    <text evidence="2 8">Belongs to the NOB1 family.</text>
</comment>
<feature type="compositionally biased region" description="Basic and acidic residues" evidence="10">
    <location>
        <begin position="258"/>
        <end position="271"/>
    </location>
</feature>
<dbReference type="InterPro" id="IPR017117">
    <property type="entry name" value="Nob1_euk"/>
</dbReference>
<dbReference type="GO" id="GO:0030688">
    <property type="term" value="C:preribosome, small subunit precursor"/>
    <property type="evidence" value="ECO:0007669"/>
    <property type="project" value="TreeGrafter"/>
</dbReference>
<dbReference type="InterPro" id="IPR033411">
    <property type="entry name" value="Ribonuclease_PIN"/>
</dbReference>
<dbReference type="GO" id="GO:0031981">
    <property type="term" value="C:nuclear lumen"/>
    <property type="evidence" value="ECO:0007669"/>
    <property type="project" value="UniProtKB-ARBA"/>
</dbReference>
<dbReference type="Proteomes" id="UP000504631">
    <property type="component" value="Unplaced"/>
</dbReference>
<protein>
    <recommendedName>
        <fullName evidence="8">RNA-binding protein NOB1</fullName>
    </recommendedName>
</protein>
<dbReference type="SUPFAM" id="SSF144206">
    <property type="entry name" value="NOB1 zinc finger-like"/>
    <property type="match status" value="1"/>
</dbReference>
<dbReference type="InterPro" id="IPR039907">
    <property type="entry name" value="NOB1"/>
</dbReference>
<dbReference type="PANTHER" id="PTHR12814:SF2">
    <property type="entry name" value="RNA-BINDING PROTEIN NOB1"/>
    <property type="match status" value="1"/>
</dbReference>
<feature type="region of interest" description="Disordered" evidence="10">
    <location>
        <begin position="173"/>
        <end position="212"/>
    </location>
</feature>
<dbReference type="GO" id="GO:0004521">
    <property type="term" value="F:RNA endonuclease activity"/>
    <property type="evidence" value="ECO:0007669"/>
    <property type="project" value="UniProtKB-UniRule"/>
</dbReference>
<evidence type="ECO:0000256" key="2">
    <source>
        <dbReference type="ARBA" id="ARBA00005858"/>
    </source>
</evidence>
<evidence type="ECO:0000256" key="9">
    <source>
        <dbReference type="PIRSR" id="PIRSR037125-1"/>
    </source>
</evidence>
<dbReference type="KEGG" id="bvk:117230275"/>
<feature type="binding site" evidence="9">
    <location>
        <position position="359"/>
    </location>
    <ligand>
        <name>Zn(2+)</name>
        <dbReference type="ChEBI" id="CHEBI:29105"/>
    </ligand>
</feature>
<feature type="binding site" evidence="9">
    <location>
        <position position="356"/>
    </location>
    <ligand>
        <name>Zn(2+)</name>
        <dbReference type="ChEBI" id="CHEBI:29105"/>
    </ligand>
</feature>
<evidence type="ECO:0000313" key="14">
    <source>
        <dbReference type="RefSeq" id="XP_033343429.1"/>
    </source>
</evidence>
<dbReference type="AlphaFoldDB" id="A0A6J3JT76"/>
<evidence type="ECO:0000256" key="6">
    <source>
        <dbReference type="ARBA" id="ARBA00022833"/>
    </source>
</evidence>
<sequence>MNATQKVQYLVVDTSAFIRNASLQDVGVNIITEQDVVNEVTSKRQLRRLVVLPYDLKIQNAYSENIKFVTEFAKKTGDYTSLSATDIKVIALTYQLEKEKIGTDHLRSKPTVAQTLDSNVEKTEDLRTPLAGFYIPEKNKDVVEDNTKEYNDEESKQEKCIVNNKKNEIETNMENSIKNMSYERTEEESESDYKEYNASESNYETADSEVDQDRTKDLSTIFSKLTCDSTSFIVQDRNNIEHNIDNILVPIKENYDDTDQHSEYEDGKSDDNNDNNYEYDDEGGNDNDDDSGWITPGNIHNIKKEFDSDFLEQKSVTVACLTMDFAMQNVLKQIGLNVISLDGRVIKQMRTYIFRCYACYKTTSIMTKVFCPSCGNKTLKRVAVTLNDEGKPKVHINFRKPISKKGKRFSLPLPKGGKHANNPILCEDQPLPHQRPSRLARTKNNPLEDDCIAEYSPFIMRDVHSKSAMLGIGTKGPVKYWMQKNPNEVRRRKK</sequence>
<feature type="region of interest" description="Disordered" evidence="10">
    <location>
        <begin position="421"/>
        <end position="443"/>
    </location>
</feature>
<dbReference type="Pfam" id="PF17146">
    <property type="entry name" value="PIN_6"/>
    <property type="match status" value="1"/>
</dbReference>
<keyword evidence="7 8" id="KW-0539">Nucleus</keyword>
<name>A0A6J3JT76_9HYME</name>
<dbReference type="FunFam" id="3.40.50.1010:FF:000020">
    <property type="entry name" value="20S-pre-rRNA D-site endonuclease NOB1"/>
    <property type="match status" value="1"/>
</dbReference>
<keyword evidence="13" id="KW-1185">Reference proteome</keyword>
<organism evidence="13 14">
    <name type="scientific">Bombus vosnesenskii</name>
    <dbReference type="NCBI Taxonomy" id="207650"/>
    <lineage>
        <taxon>Eukaryota</taxon>
        <taxon>Metazoa</taxon>
        <taxon>Ecdysozoa</taxon>
        <taxon>Arthropoda</taxon>
        <taxon>Hexapoda</taxon>
        <taxon>Insecta</taxon>
        <taxon>Pterygota</taxon>
        <taxon>Neoptera</taxon>
        <taxon>Endopterygota</taxon>
        <taxon>Hymenoptera</taxon>
        <taxon>Apocrita</taxon>
        <taxon>Aculeata</taxon>
        <taxon>Apoidea</taxon>
        <taxon>Anthophila</taxon>
        <taxon>Apidae</taxon>
        <taxon>Bombus</taxon>
        <taxon>Pyrobombus</taxon>
    </lineage>
</organism>
<dbReference type="InterPro" id="IPR036283">
    <property type="entry name" value="NOB1_Zf-like_sf"/>
</dbReference>
<dbReference type="GO" id="GO:0046872">
    <property type="term" value="F:metal ion binding"/>
    <property type="evidence" value="ECO:0007669"/>
    <property type="project" value="UniProtKB-UniRule"/>
</dbReference>
<dbReference type="GO" id="GO:0016787">
    <property type="term" value="F:hydrolase activity"/>
    <property type="evidence" value="ECO:0007669"/>
    <property type="project" value="UniProtKB-KW"/>
</dbReference>
<dbReference type="GO" id="GO:0005737">
    <property type="term" value="C:cytoplasm"/>
    <property type="evidence" value="ECO:0007669"/>
    <property type="project" value="UniProtKB-ARBA"/>
</dbReference>
<keyword evidence="6 8" id="KW-0862">Zinc</keyword>
<dbReference type="GO" id="GO:0030490">
    <property type="term" value="P:maturation of SSU-rRNA"/>
    <property type="evidence" value="ECO:0007669"/>
    <property type="project" value="TreeGrafter"/>
</dbReference>
<evidence type="ECO:0000256" key="4">
    <source>
        <dbReference type="ARBA" id="ARBA00022723"/>
    </source>
</evidence>
<reference evidence="14" key="1">
    <citation type="submission" date="2025-08" db="UniProtKB">
        <authorList>
            <consortium name="RefSeq"/>
        </authorList>
    </citation>
    <scope>IDENTIFICATION</scope>
    <source>
        <tissue evidence="14">Muscle</tissue>
    </source>
</reference>
<dbReference type="RefSeq" id="XP_033343429.1">
    <property type="nucleotide sequence ID" value="XM_033487538.1"/>
</dbReference>
<feature type="binding site" evidence="9">
    <location>
        <position position="374"/>
    </location>
    <ligand>
        <name>Zn(2+)</name>
        <dbReference type="ChEBI" id="CHEBI:29105"/>
    </ligand>
</feature>
<dbReference type="GeneID" id="117230275"/>
<evidence type="ECO:0000259" key="12">
    <source>
        <dbReference type="Pfam" id="PF17146"/>
    </source>
</evidence>
<dbReference type="PANTHER" id="PTHR12814">
    <property type="entry name" value="RNA-BINDING PROTEIN NOB1"/>
    <property type="match status" value="1"/>
</dbReference>
<feature type="region of interest" description="Disordered" evidence="10">
    <location>
        <begin position="258"/>
        <end position="293"/>
    </location>
</feature>
<keyword evidence="5" id="KW-0378">Hydrolase</keyword>
<dbReference type="CDD" id="cd09876">
    <property type="entry name" value="PIN_Nob1-like"/>
    <property type="match status" value="1"/>
</dbReference>
<evidence type="ECO:0000256" key="5">
    <source>
        <dbReference type="ARBA" id="ARBA00022801"/>
    </source>
</evidence>
<dbReference type="Gene3D" id="3.40.50.1010">
    <property type="entry name" value="5'-nuclease"/>
    <property type="match status" value="1"/>
</dbReference>